<keyword evidence="3" id="KW-1185">Reference proteome</keyword>
<protein>
    <submittedName>
        <fullName evidence="2">Uncharacterized protein</fullName>
    </submittedName>
</protein>
<gene>
    <name evidence="2" type="ORF">TorRG33x02_327380</name>
</gene>
<dbReference type="Proteomes" id="UP000237000">
    <property type="component" value="Unassembled WGS sequence"/>
</dbReference>
<organism evidence="2 3">
    <name type="scientific">Trema orientale</name>
    <name type="common">Charcoal tree</name>
    <name type="synonym">Celtis orientalis</name>
    <dbReference type="NCBI Taxonomy" id="63057"/>
    <lineage>
        <taxon>Eukaryota</taxon>
        <taxon>Viridiplantae</taxon>
        <taxon>Streptophyta</taxon>
        <taxon>Embryophyta</taxon>
        <taxon>Tracheophyta</taxon>
        <taxon>Spermatophyta</taxon>
        <taxon>Magnoliopsida</taxon>
        <taxon>eudicotyledons</taxon>
        <taxon>Gunneridae</taxon>
        <taxon>Pentapetalae</taxon>
        <taxon>rosids</taxon>
        <taxon>fabids</taxon>
        <taxon>Rosales</taxon>
        <taxon>Cannabaceae</taxon>
        <taxon>Trema</taxon>
    </lineage>
</organism>
<evidence type="ECO:0000313" key="2">
    <source>
        <dbReference type="EMBL" id="PON45953.1"/>
    </source>
</evidence>
<evidence type="ECO:0000313" key="3">
    <source>
        <dbReference type="Proteomes" id="UP000237000"/>
    </source>
</evidence>
<comment type="caution">
    <text evidence="2">The sequence shown here is derived from an EMBL/GenBank/DDBJ whole genome shotgun (WGS) entry which is preliminary data.</text>
</comment>
<feature type="region of interest" description="Disordered" evidence="1">
    <location>
        <begin position="120"/>
        <end position="139"/>
    </location>
</feature>
<reference evidence="3" key="1">
    <citation type="submission" date="2016-06" db="EMBL/GenBank/DDBJ databases">
        <title>Parallel loss of symbiosis genes in relatives of nitrogen-fixing non-legume Parasponia.</title>
        <authorList>
            <person name="Van Velzen R."/>
            <person name="Holmer R."/>
            <person name="Bu F."/>
            <person name="Rutten L."/>
            <person name="Van Zeijl A."/>
            <person name="Liu W."/>
            <person name="Santuari L."/>
            <person name="Cao Q."/>
            <person name="Sharma T."/>
            <person name="Shen D."/>
            <person name="Roswanjaya Y."/>
            <person name="Wardhani T."/>
            <person name="Kalhor M.S."/>
            <person name="Jansen J."/>
            <person name="Van den Hoogen J."/>
            <person name="Gungor B."/>
            <person name="Hartog M."/>
            <person name="Hontelez J."/>
            <person name="Verver J."/>
            <person name="Yang W.-C."/>
            <person name="Schijlen E."/>
            <person name="Repin R."/>
            <person name="Schilthuizen M."/>
            <person name="Schranz E."/>
            <person name="Heidstra R."/>
            <person name="Miyata K."/>
            <person name="Fedorova E."/>
            <person name="Kohlen W."/>
            <person name="Bisseling T."/>
            <person name="Smit S."/>
            <person name="Geurts R."/>
        </authorList>
    </citation>
    <scope>NUCLEOTIDE SEQUENCE [LARGE SCALE GENOMIC DNA]</scope>
    <source>
        <strain evidence="3">cv. RG33-2</strain>
    </source>
</reference>
<feature type="non-terminal residue" evidence="2">
    <location>
        <position position="1"/>
    </location>
</feature>
<dbReference type="EMBL" id="JXTC01000563">
    <property type="protein sequence ID" value="PON45953.1"/>
    <property type="molecule type" value="Genomic_DNA"/>
</dbReference>
<dbReference type="InParanoid" id="A0A2P5BAX0"/>
<sequence length="256" mass="27622">AVQMPRLETLLTILQDDLHKVPERLVDHVGRHRDLVRYVGRGLIRNSIILEHLVGHLVVLGQLQGGVRVHVGHPVDGIPELPLHPPCRVHELDGARDVDLPVVVRPLRVRPGCACRQVPPERSELVQRPSPPDGSLREIRGRGSRLLGVGVADDSLSGQHRLGEAGRSHNEIVLGFLVGGDEDGEALADVDVKRLVSVLNGVGAFHLNQLHGVRLDPEIEGVLKPHVADPILVRLPGLHGEEGLVGAIALSGLTVD</sequence>
<name>A0A2P5BAX0_TREOI</name>
<evidence type="ECO:0000256" key="1">
    <source>
        <dbReference type="SAM" id="MobiDB-lite"/>
    </source>
</evidence>
<dbReference type="OrthoDB" id="10364229at2759"/>
<accession>A0A2P5BAX0</accession>
<proteinExistence type="predicted"/>
<dbReference type="AlphaFoldDB" id="A0A2P5BAX0"/>